<dbReference type="InterPro" id="IPR056672">
    <property type="entry name" value="DUF7770"/>
</dbReference>
<dbReference type="AlphaFoldDB" id="A0A2T3AVR0"/>
<gene>
    <name evidence="3" type="ORF">M430DRAFT_20674</name>
</gene>
<sequence>MQFIKLLLLSLAYLVSIAVAANSAEYEALSKFKKGMQAGHAYAFKAGPIFGHQRLIVARITGTPGNLDVQAEMFQIYADADTNKKFQANKPEWDCKIGKYRYKGEVDGSLTYTDISIKGEVLLIGNTEYHLVTNNCIQHINNLLKAIKTREELIEQLRANRERRMAHSPSEPVRSTLLSNTATSEKHISRGNLAMSNPRYVGMTDVTYDLVVTHVILAAHSPNPTAASGSVLVNHWAVYLRISERQSIRLDMTLMPDTLIVSNLTYELSSGVVFSIPFPAQPNLTVGDVVRGILYKGYEKYHYGPSRHTRNTCTLKVTDYFKEQSWIGGTGRETWDAVSQTYDHRGNRMAETPEMTQGTFYT</sequence>
<dbReference type="EMBL" id="KZ679014">
    <property type="protein sequence ID" value="PSS12764.1"/>
    <property type="molecule type" value="Genomic_DNA"/>
</dbReference>
<accession>A0A2T3AVR0</accession>
<dbReference type="Proteomes" id="UP000241818">
    <property type="component" value="Unassembled WGS sequence"/>
</dbReference>
<reference evidence="3 4" key="1">
    <citation type="journal article" date="2018" name="New Phytol.">
        <title>Comparative genomics and transcriptomics depict ericoid mycorrhizal fungi as versatile saprotrophs and plant mutualists.</title>
        <authorList>
            <person name="Martino E."/>
            <person name="Morin E."/>
            <person name="Grelet G.A."/>
            <person name="Kuo A."/>
            <person name="Kohler A."/>
            <person name="Daghino S."/>
            <person name="Barry K.W."/>
            <person name="Cichocki N."/>
            <person name="Clum A."/>
            <person name="Dockter R.B."/>
            <person name="Hainaut M."/>
            <person name="Kuo R.C."/>
            <person name="LaButti K."/>
            <person name="Lindahl B.D."/>
            <person name="Lindquist E.A."/>
            <person name="Lipzen A."/>
            <person name="Khouja H.R."/>
            <person name="Magnuson J."/>
            <person name="Murat C."/>
            <person name="Ohm R.A."/>
            <person name="Singer S.W."/>
            <person name="Spatafora J.W."/>
            <person name="Wang M."/>
            <person name="Veneault-Fourrey C."/>
            <person name="Henrissat B."/>
            <person name="Grigoriev I.V."/>
            <person name="Martin F.M."/>
            <person name="Perotto S."/>
        </authorList>
    </citation>
    <scope>NUCLEOTIDE SEQUENCE [LARGE SCALE GENOMIC DNA]</scope>
    <source>
        <strain evidence="3 4">ATCC 22711</strain>
    </source>
</reference>
<evidence type="ECO:0000313" key="3">
    <source>
        <dbReference type="EMBL" id="PSS12764.1"/>
    </source>
</evidence>
<dbReference type="InParanoid" id="A0A2T3AVR0"/>
<evidence type="ECO:0000259" key="2">
    <source>
        <dbReference type="Pfam" id="PF24968"/>
    </source>
</evidence>
<dbReference type="RefSeq" id="XP_024718755.1">
    <property type="nucleotide sequence ID" value="XM_024864343.1"/>
</dbReference>
<organism evidence="3 4">
    <name type="scientific">Amorphotheca resinae ATCC 22711</name>
    <dbReference type="NCBI Taxonomy" id="857342"/>
    <lineage>
        <taxon>Eukaryota</taxon>
        <taxon>Fungi</taxon>
        <taxon>Dikarya</taxon>
        <taxon>Ascomycota</taxon>
        <taxon>Pezizomycotina</taxon>
        <taxon>Leotiomycetes</taxon>
        <taxon>Helotiales</taxon>
        <taxon>Amorphothecaceae</taxon>
        <taxon>Amorphotheca</taxon>
    </lineage>
</organism>
<evidence type="ECO:0000313" key="4">
    <source>
        <dbReference type="Proteomes" id="UP000241818"/>
    </source>
</evidence>
<keyword evidence="1" id="KW-0732">Signal</keyword>
<name>A0A2T3AVR0_AMORE</name>
<protein>
    <recommendedName>
        <fullName evidence="2">DUF7770 domain-containing protein</fullName>
    </recommendedName>
</protein>
<feature type="domain" description="DUF7770" evidence="2">
    <location>
        <begin position="215"/>
        <end position="361"/>
    </location>
</feature>
<dbReference type="GeneID" id="36572424"/>
<feature type="signal peptide" evidence="1">
    <location>
        <begin position="1"/>
        <end position="20"/>
    </location>
</feature>
<feature type="chain" id="PRO_5015687582" description="DUF7770 domain-containing protein" evidence="1">
    <location>
        <begin position="21"/>
        <end position="362"/>
    </location>
</feature>
<proteinExistence type="predicted"/>
<dbReference type="OrthoDB" id="4949838at2759"/>
<dbReference type="Pfam" id="PF24968">
    <property type="entry name" value="DUF7770"/>
    <property type="match status" value="1"/>
</dbReference>
<evidence type="ECO:0000256" key="1">
    <source>
        <dbReference type="SAM" id="SignalP"/>
    </source>
</evidence>
<keyword evidence="4" id="KW-1185">Reference proteome</keyword>